<dbReference type="Proteomes" id="UP000223060">
    <property type="component" value="Chromosome"/>
</dbReference>
<name>A0A1S7FUN5_9LIST</name>
<proteinExistence type="predicted"/>
<dbReference type="Gene3D" id="3.90.1150.200">
    <property type="match status" value="1"/>
</dbReference>
<sequence length="199" mass="23129">MTESKINPKVDEYLSKPRTWQEEFIALTKMARASGLTEEFKWGKPCYAFEGNNVFLIHGFKEYCAILFMKGALLKDPKGILVQQTENVQSSRQIRFTNLEEIVGMEPFIKAYIDEAIEVEKSGVEVEFKKHEEFAIPVELQNKFEEIPNLQEAFEKLTPGRQRGYILYFSAPKQSKTRDSRIDKYVDRIIDGIGLNDRY</sequence>
<gene>
    <name evidence="2" type="ORF">UE46_08965</name>
</gene>
<dbReference type="InterPro" id="IPR014922">
    <property type="entry name" value="YdhG-like"/>
</dbReference>
<dbReference type="PIRSF" id="PIRSF021308">
    <property type="entry name" value="UCP021308"/>
    <property type="match status" value="1"/>
</dbReference>
<reference evidence="3" key="1">
    <citation type="submission" date="2015-03" db="EMBL/GenBank/DDBJ databases">
        <authorList>
            <person name="Ferrari E."/>
            <person name="Walter M.C."/>
            <person name="Huptas C."/>
            <person name="Scherer S."/>
            <person name="Mueller-Herbst S."/>
        </authorList>
    </citation>
    <scope>NUCLEOTIDE SEQUENCE [LARGE SCALE GENOMIC DNA]</scope>
    <source>
        <strain evidence="3">LWP01</strain>
    </source>
</reference>
<accession>A0A1S7FUN5</accession>
<keyword evidence="3" id="KW-1185">Reference proteome</keyword>
<dbReference type="KEGG" id="lwi:UE46_08965"/>
<organism evidence="2 3">
    <name type="scientific">Listeria weihenstephanensis</name>
    <dbReference type="NCBI Taxonomy" id="1006155"/>
    <lineage>
        <taxon>Bacteria</taxon>
        <taxon>Bacillati</taxon>
        <taxon>Bacillota</taxon>
        <taxon>Bacilli</taxon>
        <taxon>Bacillales</taxon>
        <taxon>Listeriaceae</taxon>
        <taxon>Listeria</taxon>
    </lineage>
</organism>
<dbReference type="SUPFAM" id="SSF159888">
    <property type="entry name" value="YdhG-like"/>
    <property type="match status" value="1"/>
</dbReference>
<dbReference type="RefSeq" id="WP_036061902.1">
    <property type="nucleotide sequence ID" value="NZ_CP011102.1"/>
</dbReference>
<protein>
    <recommendedName>
        <fullName evidence="1">YdhG-like domain-containing protein</fullName>
    </recommendedName>
</protein>
<dbReference type="Pfam" id="PF08818">
    <property type="entry name" value="DUF1801"/>
    <property type="match status" value="1"/>
</dbReference>
<feature type="domain" description="YdhG-like" evidence="1">
    <location>
        <begin position="20"/>
        <end position="117"/>
    </location>
</feature>
<evidence type="ECO:0000313" key="3">
    <source>
        <dbReference type="Proteomes" id="UP000223060"/>
    </source>
</evidence>
<dbReference type="EMBL" id="CP011102">
    <property type="protein sequence ID" value="AQY51166.1"/>
    <property type="molecule type" value="Genomic_DNA"/>
</dbReference>
<dbReference type="InterPro" id="IPR016786">
    <property type="entry name" value="YdeI_bac"/>
</dbReference>
<dbReference type="AlphaFoldDB" id="A0A1S7FUN5"/>
<evidence type="ECO:0000313" key="2">
    <source>
        <dbReference type="EMBL" id="AQY51166.1"/>
    </source>
</evidence>
<evidence type="ECO:0000259" key="1">
    <source>
        <dbReference type="Pfam" id="PF08818"/>
    </source>
</evidence>
<dbReference type="Pfam" id="PF13376">
    <property type="entry name" value="OmdA"/>
    <property type="match status" value="1"/>
</dbReference>